<proteinExistence type="predicted"/>
<protein>
    <submittedName>
        <fullName evidence="2">Uncharacterized protein</fullName>
    </submittedName>
</protein>
<accession>A0A448WWM5</accession>
<dbReference type="EMBL" id="CAAALY010054265">
    <property type="protein sequence ID" value="VEL22013.1"/>
    <property type="molecule type" value="Genomic_DNA"/>
</dbReference>
<feature type="compositionally biased region" description="Polar residues" evidence="1">
    <location>
        <begin position="29"/>
        <end position="48"/>
    </location>
</feature>
<keyword evidence="3" id="KW-1185">Reference proteome</keyword>
<feature type="compositionally biased region" description="Pro residues" evidence="1">
    <location>
        <begin position="1"/>
        <end position="12"/>
    </location>
</feature>
<dbReference type="AlphaFoldDB" id="A0A448WWM5"/>
<feature type="compositionally biased region" description="Basic and acidic residues" evidence="1">
    <location>
        <begin position="97"/>
        <end position="116"/>
    </location>
</feature>
<evidence type="ECO:0000313" key="2">
    <source>
        <dbReference type="EMBL" id="VEL22013.1"/>
    </source>
</evidence>
<comment type="caution">
    <text evidence="2">The sequence shown here is derived from an EMBL/GenBank/DDBJ whole genome shotgun (WGS) entry which is preliminary data.</text>
</comment>
<sequence length="232" mass="26296">MLVSPPSSPAYDPPQLLSAPPIFGRENEQTLMFTYSQDVNPSVLGSRSRSLRKSEPRTPPPPTIGGGFLSPGVWSEGYASQSRLNRVDEREEGLEEEKEKEAQRRQTARSDGKDTVDAWPRLKDEIDDLAWKSASAHGIWDMDVRVTGCQPWKAEFLQETREQINLFSQPACFATCSQENEYTNNSLNYEEPGNAEYHQVGYEEIATRGDKSKENVHVNQVCMEERNNRVNQ</sequence>
<organism evidence="2 3">
    <name type="scientific">Protopolystoma xenopodis</name>
    <dbReference type="NCBI Taxonomy" id="117903"/>
    <lineage>
        <taxon>Eukaryota</taxon>
        <taxon>Metazoa</taxon>
        <taxon>Spiralia</taxon>
        <taxon>Lophotrochozoa</taxon>
        <taxon>Platyhelminthes</taxon>
        <taxon>Monogenea</taxon>
        <taxon>Polyopisthocotylea</taxon>
        <taxon>Polystomatidea</taxon>
        <taxon>Polystomatidae</taxon>
        <taxon>Protopolystoma</taxon>
    </lineage>
</organism>
<name>A0A448WWM5_9PLAT</name>
<evidence type="ECO:0000313" key="3">
    <source>
        <dbReference type="Proteomes" id="UP000784294"/>
    </source>
</evidence>
<reference evidence="2" key="1">
    <citation type="submission" date="2018-11" db="EMBL/GenBank/DDBJ databases">
        <authorList>
            <consortium name="Pathogen Informatics"/>
        </authorList>
    </citation>
    <scope>NUCLEOTIDE SEQUENCE</scope>
</reference>
<gene>
    <name evidence="2" type="ORF">PXEA_LOCUS15453</name>
</gene>
<feature type="region of interest" description="Disordered" evidence="1">
    <location>
        <begin position="1"/>
        <end position="116"/>
    </location>
</feature>
<dbReference type="Proteomes" id="UP000784294">
    <property type="component" value="Unassembled WGS sequence"/>
</dbReference>
<evidence type="ECO:0000256" key="1">
    <source>
        <dbReference type="SAM" id="MobiDB-lite"/>
    </source>
</evidence>